<protein>
    <submittedName>
        <fullName evidence="11">Subtilisin-like serine protease</fullName>
    </submittedName>
</protein>
<dbReference type="InterPro" id="IPR017317">
    <property type="entry name" value="Pept_S8_subtilisin_bacteroid-2"/>
</dbReference>
<proteinExistence type="inferred from homology"/>
<keyword evidence="2 6" id="KW-0645">Protease</keyword>
<dbReference type="NCBIfam" id="TIGR04183">
    <property type="entry name" value="Por_Secre_tail"/>
    <property type="match status" value="1"/>
</dbReference>
<dbReference type="PIRSF" id="PIRSF037903">
    <property type="entry name" value="Subtilisin_rel_GFO_2223"/>
    <property type="match status" value="1"/>
</dbReference>
<dbReference type="PANTHER" id="PTHR43806:SF67">
    <property type="entry name" value="EGF-LIKE DOMAIN-CONTAINING PROTEIN"/>
    <property type="match status" value="1"/>
</dbReference>
<evidence type="ECO:0000313" key="11">
    <source>
        <dbReference type="EMBL" id="RYJ42865.1"/>
    </source>
</evidence>
<feature type="domain" description="Peptidase S8/S53" evidence="9">
    <location>
        <begin position="168"/>
        <end position="441"/>
    </location>
</feature>
<dbReference type="PANTHER" id="PTHR43806">
    <property type="entry name" value="PEPTIDASE S8"/>
    <property type="match status" value="1"/>
</dbReference>
<dbReference type="AlphaFoldDB" id="A0A444WAM5"/>
<dbReference type="Pfam" id="PF00082">
    <property type="entry name" value="Peptidase_S8"/>
    <property type="match status" value="1"/>
</dbReference>
<dbReference type="PROSITE" id="PS51892">
    <property type="entry name" value="SUBTILASE"/>
    <property type="match status" value="1"/>
</dbReference>
<name>A0A444WAM5_9FLAO</name>
<evidence type="ECO:0000256" key="1">
    <source>
        <dbReference type="ARBA" id="ARBA00011073"/>
    </source>
</evidence>
<evidence type="ECO:0000259" key="9">
    <source>
        <dbReference type="Pfam" id="PF00082"/>
    </source>
</evidence>
<feature type="chain" id="PRO_5019125155" evidence="8">
    <location>
        <begin position="19"/>
        <end position="535"/>
    </location>
</feature>
<dbReference type="OrthoDB" id="1407599at2"/>
<dbReference type="RefSeq" id="WP_129751091.1">
    <property type="nucleotide sequence ID" value="NZ_JUIW01000006.1"/>
</dbReference>
<dbReference type="PROSITE" id="PS00138">
    <property type="entry name" value="SUBTILASE_SER"/>
    <property type="match status" value="1"/>
</dbReference>
<organism evidence="11 12">
    <name type="scientific">Flavobacterium beibuense</name>
    <dbReference type="NCBI Taxonomy" id="657326"/>
    <lineage>
        <taxon>Bacteria</taxon>
        <taxon>Pseudomonadati</taxon>
        <taxon>Bacteroidota</taxon>
        <taxon>Flavobacteriia</taxon>
        <taxon>Flavobacteriales</taxon>
        <taxon>Flavobacteriaceae</taxon>
        <taxon>Flavobacterium</taxon>
    </lineage>
</organism>
<dbReference type="InterPro" id="IPR000209">
    <property type="entry name" value="Peptidase_S8/S53_dom"/>
</dbReference>
<feature type="domain" description="Secretion system C-terminal sorting" evidence="10">
    <location>
        <begin position="464"/>
        <end position="529"/>
    </location>
</feature>
<keyword evidence="3 8" id="KW-0732">Signal</keyword>
<evidence type="ECO:0000256" key="6">
    <source>
        <dbReference type="PROSITE-ProRule" id="PRU01240"/>
    </source>
</evidence>
<sequence>MKKQLFILFLILSANCYAQEDAWVYFNDKPDAEYYLANPLEMLSQRALDRRNNQGIALDELDVPVHEDYLSQTDAATGITVMAKSKWLNAVHVRGTIEDISALTSLSFVQNIEFADKTINTPGRPAVSASTSTVNNKLDVQENYDYGMSTSQIDMLNGQVLHQQDYTGEGMIIAVMDSGFPGVDTAQPFQNLFDNNLILGGYNFVAGSNDIYTADNHGTYVLSTMGGYVEGALVGTAPNASYYLFITEDTSSENPVEESYWVEAAEVADSLGVDVINTSLGYYNYDNPNYNYPYESVNGQTAFMTRGADIAFSRGMIVVISAGNNGNNADPYIEIPADAFNVLTVGSVSYDEARSYFSSIGPTGDGRIKPDVMAQGSAAIFAKPDGTITFGNGTSFSSPITAGLVTCLWQAFPEKTNTEIMALVKGSADRFTNPDFEYGYGIPDFAFALNELTVKEVAKTDFILYPNPANEVINIAFPDDFGQASITIYNSLGQVVLKQKVIANQAISLSNLSFGVYNYVLSSSDKSRSGRLIKQ</sequence>
<dbReference type="InterPro" id="IPR036852">
    <property type="entry name" value="Peptidase_S8/S53_dom_sf"/>
</dbReference>
<dbReference type="PRINTS" id="PR00723">
    <property type="entry name" value="SUBTILISIN"/>
</dbReference>
<dbReference type="InterPro" id="IPR023827">
    <property type="entry name" value="Peptidase_S8_Asp-AS"/>
</dbReference>
<evidence type="ECO:0000259" key="10">
    <source>
        <dbReference type="Pfam" id="PF18962"/>
    </source>
</evidence>
<evidence type="ECO:0000256" key="7">
    <source>
        <dbReference type="RuleBase" id="RU003355"/>
    </source>
</evidence>
<evidence type="ECO:0000256" key="2">
    <source>
        <dbReference type="ARBA" id="ARBA00022670"/>
    </source>
</evidence>
<evidence type="ECO:0000256" key="4">
    <source>
        <dbReference type="ARBA" id="ARBA00022801"/>
    </source>
</evidence>
<evidence type="ECO:0000256" key="5">
    <source>
        <dbReference type="ARBA" id="ARBA00022825"/>
    </source>
</evidence>
<dbReference type="InterPro" id="IPR050131">
    <property type="entry name" value="Peptidase_S8_subtilisin-like"/>
</dbReference>
<feature type="active site" description="Charge relay system" evidence="6">
    <location>
        <position position="177"/>
    </location>
</feature>
<dbReference type="GO" id="GO:0006508">
    <property type="term" value="P:proteolysis"/>
    <property type="evidence" value="ECO:0007669"/>
    <property type="project" value="UniProtKB-KW"/>
</dbReference>
<dbReference type="CDD" id="cd07493">
    <property type="entry name" value="Peptidases_S8_9"/>
    <property type="match status" value="1"/>
</dbReference>
<dbReference type="Gene3D" id="3.40.50.200">
    <property type="entry name" value="Peptidase S8/S53 domain"/>
    <property type="match status" value="1"/>
</dbReference>
<keyword evidence="4 6" id="KW-0378">Hydrolase</keyword>
<feature type="active site" description="Charge relay system" evidence="6">
    <location>
        <position position="217"/>
    </location>
</feature>
<keyword evidence="12" id="KW-1185">Reference proteome</keyword>
<evidence type="ECO:0000313" key="12">
    <source>
        <dbReference type="Proteomes" id="UP000289775"/>
    </source>
</evidence>
<feature type="active site" description="Charge relay system" evidence="6">
    <location>
        <position position="395"/>
    </location>
</feature>
<dbReference type="EMBL" id="JUIW01000006">
    <property type="protein sequence ID" value="RYJ42865.1"/>
    <property type="molecule type" value="Genomic_DNA"/>
</dbReference>
<dbReference type="InterPro" id="IPR015500">
    <property type="entry name" value="Peptidase_S8_subtilisin-rel"/>
</dbReference>
<evidence type="ECO:0000256" key="3">
    <source>
        <dbReference type="ARBA" id="ARBA00022729"/>
    </source>
</evidence>
<dbReference type="GO" id="GO:0004252">
    <property type="term" value="F:serine-type endopeptidase activity"/>
    <property type="evidence" value="ECO:0007669"/>
    <property type="project" value="UniProtKB-UniRule"/>
</dbReference>
<dbReference type="Pfam" id="PF18962">
    <property type="entry name" value="Por_Secre_tail"/>
    <property type="match status" value="1"/>
</dbReference>
<keyword evidence="5 6" id="KW-0720">Serine protease</keyword>
<dbReference type="InterPro" id="IPR026444">
    <property type="entry name" value="Secre_tail"/>
</dbReference>
<dbReference type="SUPFAM" id="SSF52743">
    <property type="entry name" value="Subtilisin-like"/>
    <property type="match status" value="1"/>
</dbReference>
<evidence type="ECO:0000256" key="8">
    <source>
        <dbReference type="SAM" id="SignalP"/>
    </source>
</evidence>
<gene>
    <name evidence="11" type="ORF">NU09_1964</name>
</gene>
<reference evidence="11 12" key="1">
    <citation type="submission" date="2014-12" db="EMBL/GenBank/DDBJ databases">
        <title>Genome sequence of Flavobacterium beibuense RSKm HC5.</title>
        <authorList>
            <person name="Kim J.F."/>
            <person name="Song J.Y."/>
            <person name="Kwak M.-J."/>
            <person name="Lee S.-W."/>
        </authorList>
    </citation>
    <scope>NUCLEOTIDE SEQUENCE [LARGE SCALE GENOMIC DNA]</scope>
    <source>
        <strain evidence="11 12">RSKm HC5</strain>
    </source>
</reference>
<dbReference type="Proteomes" id="UP000289775">
    <property type="component" value="Unassembled WGS sequence"/>
</dbReference>
<dbReference type="PROSITE" id="PS00136">
    <property type="entry name" value="SUBTILASE_ASP"/>
    <property type="match status" value="1"/>
</dbReference>
<comment type="similarity">
    <text evidence="1 6 7">Belongs to the peptidase S8 family.</text>
</comment>
<dbReference type="InterPro" id="IPR023828">
    <property type="entry name" value="Peptidase_S8_Ser-AS"/>
</dbReference>
<comment type="caution">
    <text evidence="11">The sequence shown here is derived from an EMBL/GenBank/DDBJ whole genome shotgun (WGS) entry which is preliminary data.</text>
</comment>
<feature type="signal peptide" evidence="8">
    <location>
        <begin position="1"/>
        <end position="18"/>
    </location>
</feature>
<accession>A0A444WAM5</accession>